<dbReference type="AlphaFoldDB" id="A0A286RLS1"/>
<proteinExistence type="predicted"/>
<name>A0A286RLS1_9BACT</name>
<keyword evidence="3" id="KW-1185">Reference proteome</keyword>
<reference evidence="2 3" key="1">
    <citation type="journal article" name="Front. Microbiol.">
        <title>Sugar Metabolism of the First Thermophilic Planctomycete Thermogutta terrifontis: Comparative Genomic and Transcriptomic Approaches.</title>
        <authorList>
            <person name="Elcheninov A.G."/>
            <person name="Menzel P."/>
            <person name="Gudbergsdottir S.R."/>
            <person name="Slesarev A.I."/>
            <person name="Kadnikov V.V."/>
            <person name="Krogh A."/>
            <person name="Bonch-Osmolovskaya E.A."/>
            <person name="Peng X."/>
            <person name="Kublanov I.V."/>
        </authorList>
    </citation>
    <scope>NUCLEOTIDE SEQUENCE [LARGE SCALE GENOMIC DNA]</scope>
    <source>
        <strain evidence="2 3">R1</strain>
    </source>
</reference>
<dbReference type="KEGG" id="ttf:THTE_4322"/>
<protein>
    <submittedName>
        <fullName evidence="2">Uncharacterized protein</fullName>
    </submittedName>
</protein>
<dbReference type="EMBL" id="CP018477">
    <property type="protein sequence ID" value="ASV76923.1"/>
    <property type="molecule type" value="Genomic_DNA"/>
</dbReference>
<evidence type="ECO:0000256" key="1">
    <source>
        <dbReference type="SAM" id="MobiDB-lite"/>
    </source>
</evidence>
<dbReference type="Proteomes" id="UP000215086">
    <property type="component" value="Chromosome"/>
</dbReference>
<accession>A0A286RLS1</accession>
<evidence type="ECO:0000313" key="3">
    <source>
        <dbReference type="Proteomes" id="UP000215086"/>
    </source>
</evidence>
<feature type="compositionally biased region" description="Basic and acidic residues" evidence="1">
    <location>
        <begin position="11"/>
        <end position="22"/>
    </location>
</feature>
<sequence length="68" mass="7858">MRGFNPNLVRLRHDSSESMKESQKEAFQSQLGSIKTEKNKPSRLTINLFQSQLGSIKTYFCILLTFMC</sequence>
<feature type="region of interest" description="Disordered" evidence="1">
    <location>
        <begin position="1"/>
        <end position="22"/>
    </location>
</feature>
<organism evidence="2 3">
    <name type="scientific">Thermogutta terrifontis</name>
    <dbReference type="NCBI Taxonomy" id="1331910"/>
    <lineage>
        <taxon>Bacteria</taxon>
        <taxon>Pseudomonadati</taxon>
        <taxon>Planctomycetota</taxon>
        <taxon>Planctomycetia</taxon>
        <taxon>Pirellulales</taxon>
        <taxon>Thermoguttaceae</taxon>
        <taxon>Thermogutta</taxon>
    </lineage>
</organism>
<evidence type="ECO:0000313" key="2">
    <source>
        <dbReference type="EMBL" id="ASV76923.1"/>
    </source>
</evidence>
<gene>
    <name evidence="2" type="ORF">THTE_4322</name>
</gene>